<feature type="binding site" evidence="6">
    <location>
        <position position="73"/>
    </location>
    <ligand>
        <name>S-adenosyl-L-methionine</name>
        <dbReference type="ChEBI" id="CHEBI:59789"/>
    </ligand>
</feature>
<dbReference type="Proteomes" id="UP000199021">
    <property type="component" value="Unassembled WGS sequence"/>
</dbReference>
<feature type="binding site" evidence="6">
    <location>
        <position position="138"/>
    </location>
    <ligand>
        <name>S-adenosyl-L-methionine</name>
        <dbReference type="ChEBI" id="CHEBI:59789"/>
    </ligand>
</feature>
<evidence type="ECO:0000256" key="4">
    <source>
        <dbReference type="ARBA" id="ARBA00022679"/>
    </source>
</evidence>
<keyword evidence="5 6" id="KW-0949">S-adenosyl-L-methionine</keyword>
<evidence type="ECO:0000256" key="6">
    <source>
        <dbReference type="HAMAP-Rule" id="MF_00074"/>
    </source>
</evidence>
<dbReference type="GO" id="GO:0070043">
    <property type="term" value="F:rRNA (guanine-N7-)-methyltransferase activity"/>
    <property type="evidence" value="ECO:0007669"/>
    <property type="project" value="UniProtKB-UniRule"/>
</dbReference>
<evidence type="ECO:0000256" key="3">
    <source>
        <dbReference type="ARBA" id="ARBA00022603"/>
    </source>
</evidence>
<keyword evidence="2 6" id="KW-0698">rRNA processing</keyword>
<proteinExistence type="inferred from homology"/>
<dbReference type="STRING" id="478744.SAMN05444359_12473"/>
<dbReference type="SUPFAM" id="SSF53335">
    <property type="entry name" value="S-adenosyl-L-methionine-dependent methyltransferases"/>
    <property type="match status" value="1"/>
</dbReference>
<dbReference type="EC" id="2.1.1.-" evidence="6"/>
<organism evidence="7 8">
    <name type="scientific">Neolewinella agarilytica</name>
    <dbReference type="NCBI Taxonomy" id="478744"/>
    <lineage>
        <taxon>Bacteria</taxon>
        <taxon>Pseudomonadati</taxon>
        <taxon>Bacteroidota</taxon>
        <taxon>Saprospiria</taxon>
        <taxon>Saprospirales</taxon>
        <taxon>Lewinellaceae</taxon>
        <taxon>Neolewinella</taxon>
    </lineage>
</organism>
<dbReference type="PANTHER" id="PTHR31760:SF0">
    <property type="entry name" value="S-ADENOSYL-L-METHIONINE-DEPENDENT METHYLTRANSFERASES SUPERFAMILY PROTEIN"/>
    <property type="match status" value="1"/>
</dbReference>
<comment type="subcellular location">
    <subcellularLocation>
        <location evidence="6">Cytoplasm</location>
    </subcellularLocation>
</comment>
<comment type="caution">
    <text evidence="6">Lacks conserved residue(s) required for the propagation of feature annotation.</text>
</comment>
<feature type="binding site" evidence="6">
    <location>
        <begin position="124"/>
        <end position="125"/>
    </location>
    <ligand>
        <name>S-adenosyl-L-methionine</name>
        <dbReference type="ChEBI" id="CHEBI:59789"/>
    </ligand>
</feature>
<feature type="binding site" evidence="6">
    <location>
        <position position="78"/>
    </location>
    <ligand>
        <name>S-adenosyl-L-methionine</name>
        <dbReference type="ChEBI" id="CHEBI:59789"/>
    </ligand>
</feature>
<comment type="function">
    <text evidence="6">Specifically methylates the N7 position of a guanine in 16S rRNA.</text>
</comment>
<dbReference type="RefSeq" id="WP_090171679.1">
    <property type="nucleotide sequence ID" value="NZ_FOFB01000024.1"/>
</dbReference>
<dbReference type="InterPro" id="IPR003682">
    <property type="entry name" value="rRNA_ssu_MeTfrase_G"/>
</dbReference>
<dbReference type="Gene3D" id="3.40.50.150">
    <property type="entry name" value="Vaccinia Virus protein VP39"/>
    <property type="match status" value="1"/>
</dbReference>
<sequence>MTADIIFQHFPELTERQREQFEALDALYRDWNSKINVISRKDIDNLYVNHVLHSLAIAKVVRFVPGAKVLDLGTGGGFPGIPLAIMFPETDFHLVDGIAKKIRVCNEVIQVIGLTNCRAEQKRAEEIKKPAYDFVVTRAVAKIDKLAEWSMKLIARKQRHALPNGILALKGVGLTEEMSALPKGAYLEEHPIKEMFPEHDFFEVKAVVYLQY</sequence>
<reference evidence="8" key="1">
    <citation type="submission" date="2016-10" db="EMBL/GenBank/DDBJ databases">
        <authorList>
            <person name="Varghese N."/>
            <person name="Submissions S."/>
        </authorList>
    </citation>
    <scope>NUCLEOTIDE SEQUENCE [LARGE SCALE GENOMIC DNA]</scope>
    <source>
        <strain evidence="8">DSM 24740</strain>
    </source>
</reference>
<comment type="similarity">
    <text evidence="6">Belongs to the methyltransferase superfamily. RNA methyltransferase RsmG family.</text>
</comment>
<accession>A0A1H9LKN6</accession>
<evidence type="ECO:0000313" key="7">
    <source>
        <dbReference type="EMBL" id="SER11789.1"/>
    </source>
</evidence>
<dbReference type="AlphaFoldDB" id="A0A1H9LKN6"/>
<dbReference type="InParanoid" id="A0A1H9LKN6"/>
<evidence type="ECO:0000256" key="2">
    <source>
        <dbReference type="ARBA" id="ARBA00022552"/>
    </source>
</evidence>
<evidence type="ECO:0000256" key="5">
    <source>
        <dbReference type="ARBA" id="ARBA00022691"/>
    </source>
</evidence>
<gene>
    <name evidence="6" type="primary">rsmG</name>
    <name evidence="7" type="ORF">SAMN05444359_12473</name>
</gene>
<dbReference type="GO" id="GO:0005829">
    <property type="term" value="C:cytosol"/>
    <property type="evidence" value="ECO:0007669"/>
    <property type="project" value="TreeGrafter"/>
</dbReference>
<dbReference type="NCBIfam" id="TIGR00138">
    <property type="entry name" value="rsmG_gidB"/>
    <property type="match status" value="1"/>
</dbReference>
<dbReference type="PANTHER" id="PTHR31760">
    <property type="entry name" value="S-ADENOSYL-L-METHIONINE-DEPENDENT METHYLTRANSFERASES SUPERFAMILY PROTEIN"/>
    <property type="match status" value="1"/>
</dbReference>
<keyword evidence="8" id="KW-1185">Reference proteome</keyword>
<dbReference type="InterPro" id="IPR029063">
    <property type="entry name" value="SAM-dependent_MTases_sf"/>
</dbReference>
<dbReference type="EMBL" id="FOFB01000024">
    <property type="protein sequence ID" value="SER11789.1"/>
    <property type="molecule type" value="Genomic_DNA"/>
</dbReference>
<evidence type="ECO:0000256" key="1">
    <source>
        <dbReference type="ARBA" id="ARBA00022490"/>
    </source>
</evidence>
<protein>
    <recommendedName>
        <fullName evidence="6">Ribosomal RNA small subunit methyltransferase G</fullName>
        <ecNumber evidence="6">2.1.1.-</ecNumber>
    </recommendedName>
    <alternativeName>
        <fullName evidence="6">16S rRNA 7-methylguanosine methyltransferase</fullName>
        <shortName evidence="6">16S rRNA m7G methyltransferase</shortName>
    </alternativeName>
</protein>
<evidence type="ECO:0000313" key="8">
    <source>
        <dbReference type="Proteomes" id="UP000199021"/>
    </source>
</evidence>
<keyword evidence="4 6" id="KW-0808">Transferase</keyword>
<name>A0A1H9LKN6_9BACT</name>
<keyword evidence="1 6" id="KW-0963">Cytoplasm</keyword>
<dbReference type="FunCoup" id="A0A1H9LKN6">
    <property type="interactions" value="362"/>
</dbReference>
<keyword evidence="3 6" id="KW-0489">Methyltransferase</keyword>
<dbReference type="PIRSF" id="PIRSF003078">
    <property type="entry name" value="GidB"/>
    <property type="match status" value="1"/>
</dbReference>
<dbReference type="HAMAP" id="MF_00074">
    <property type="entry name" value="16SrRNA_methyltr_G"/>
    <property type="match status" value="1"/>
</dbReference>
<dbReference type="Pfam" id="PF02527">
    <property type="entry name" value="GidB"/>
    <property type="match status" value="1"/>
</dbReference>
<dbReference type="OrthoDB" id="9808773at2"/>